<evidence type="ECO:0000313" key="4">
    <source>
        <dbReference type="EMBL" id="KAL0957442.1"/>
    </source>
</evidence>
<keyword evidence="2" id="KW-0812">Transmembrane</keyword>
<evidence type="ECO:0000256" key="1">
    <source>
        <dbReference type="SAM" id="MobiDB-lite"/>
    </source>
</evidence>
<evidence type="ECO:0000313" key="5">
    <source>
        <dbReference type="Proteomes" id="UP001556367"/>
    </source>
</evidence>
<dbReference type="Proteomes" id="UP001556367">
    <property type="component" value="Unassembled WGS sequence"/>
</dbReference>
<feature type="transmembrane region" description="Helical" evidence="2">
    <location>
        <begin position="36"/>
        <end position="62"/>
    </location>
</feature>
<keyword evidence="2" id="KW-1133">Transmembrane helix</keyword>
<proteinExistence type="predicted"/>
<reference evidence="5" key="1">
    <citation type="submission" date="2024-06" db="EMBL/GenBank/DDBJ databases">
        <title>Multi-omics analyses provide insights into the biosynthesis of the anticancer antibiotic pleurotin in Hohenbuehelia grisea.</title>
        <authorList>
            <person name="Weaver J.A."/>
            <person name="Alberti F."/>
        </authorList>
    </citation>
    <scope>NUCLEOTIDE SEQUENCE [LARGE SCALE GENOMIC DNA]</scope>
    <source>
        <strain evidence="5">T-177</strain>
    </source>
</reference>
<evidence type="ECO:0000259" key="3">
    <source>
        <dbReference type="Pfam" id="PF20149"/>
    </source>
</evidence>
<feature type="domain" description="DUF6532" evidence="3">
    <location>
        <begin position="73"/>
        <end position="145"/>
    </location>
</feature>
<evidence type="ECO:0000256" key="2">
    <source>
        <dbReference type="SAM" id="Phobius"/>
    </source>
</evidence>
<feature type="region of interest" description="Disordered" evidence="1">
    <location>
        <begin position="1"/>
        <end position="20"/>
    </location>
</feature>
<gene>
    <name evidence="4" type="ORF">HGRIS_001239</name>
</gene>
<protein>
    <recommendedName>
        <fullName evidence="3">DUF6532 domain-containing protein</fullName>
    </recommendedName>
</protein>
<dbReference type="EMBL" id="JASNQZ010000005">
    <property type="protein sequence ID" value="KAL0957442.1"/>
    <property type="molecule type" value="Genomic_DNA"/>
</dbReference>
<dbReference type="Pfam" id="PF20149">
    <property type="entry name" value="DUF6532"/>
    <property type="match status" value="1"/>
</dbReference>
<accession>A0ABR3JPR4</accession>
<keyword evidence="5" id="KW-1185">Reference proteome</keyword>
<keyword evidence="2" id="KW-0472">Membrane</keyword>
<sequence length="202" mass="23535">MEKRGQETVPMSHWSKSSISPQGLHKMTSMQACWKATMYCSIFVSQILYWLLTVVMVLQYLYKSAKHWDSFLSHCRTLAQRYHKHFLSSYSKGNKKDESELPIAMVSLTATVIHCMLNEWKHGHCGEDLKFNPDTYASIYKWHYKSSMIFVSRQASFITECMTFIRLSLLPMVPLRAILALSSLILVPWRRRMSRSKSSRAP</sequence>
<dbReference type="InterPro" id="IPR045341">
    <property type="entry name" value="DUF6532"/>
</dbReference>
<feature type="transmembrane region" description="Helical" evidence="2">
    <location>
        <begin position="169"/>
        <end position="189"/>
    </location>
</feature>
<organism evidence="4 5">
    <name type="scientific">Hohenbuehelia grisea</name>
    <dbReference type="NCBI Taxonomy" id="104357"/>
    <lineage>
        <taxon>Eukaryota</taxon>
        <taxon>Fungi</taxon>
        <taxon>Dikarya</taxon>
        <taxon>Basidiomycota</taxon>
        <taxon>Agaricomycotina</taxon>
        <taxon>Agaricomycetes</taxon>
        <taxon>Agaricomycetidae</taxon>
        <taxon>Agaricales</taxon>
        <taxon>Pleurotineae</taxon>
        <taxon>Pleurotaceae</taxon>
        <taxon>Hohenbuehelia</taxon>
    </lineage>
</organism>
<comment type="caution">
    <text evidence="4">The sequence shown here is derived from an EMBL/GenBank/DDBJ whole genome shotgun (WGS) entry which is preliminary data.</text>
</comment>
<name>A0ABR3JPR4_9AGAR</name>